<evidence type="ECO:0000256" key="7">
    <source>
        <dbReference type="ARBA" id="ARBA00024060"/>
    </source>
</evidence>
<keyword evidence="5" id="KW-0456">Lyase</keyword>
<feature type="domain" description="3-dehydroquinate synthase N-terminal" evidence="9">
    <location>
        <begin position="94"/>
        <end position="205"/>
    </location>
</feature>
<gene>
    <name evidence="11" type="ORF">ITX44_38135</name>
</gene>
<accession>A0ABS2U4M2</accession>
<feature type="domain" description="3-dehydroquinate synthase C-terminal" evidence="10">
    <location>
        <begin position="207"/>
        <end position="354"/>
    </location>
</feature>
<dbReference type="InterPro" id="IPR056179">
    <property type="entry name" value="DHQS_C"/>
</dbReference>
<evidence type="ECO:0000259" key="9">
    <source>
        <dbReference type="Pfam" id="PF01761"/>
    </source>
</evidence>
<evidence type="ECO:0000256" key="5">
    <source>
        <dbReference type="ARBA" id="ARBA00023239"/>
    </source>
</evidence>
<comment type="caution">
    <text evidence="11">The sequence shown here is derived from an EMBL/GenBank/DDBJ whole genome shotgun (WGS) entry which is preliminary data.</text>
</comment>
<dbReference type="PANTHER" id="PTHR43622:SF3">
    <property type="entry name" value="2-EPI-5-EPI-VALIOLONE SYNTHASE"/>
    <property type="match status" value="1"/>
</dbReference>
<dbReference type="InterPro" id="IPR035872">
    <property type="entry name" value="EEVS-like"/>
</dbReference>
<reference evidence="11 12" key="1">
    <citation type="submission" date="2021-01" db="EMBL/GenBank/DDBJ databases">
        <title>Streptomyces acididurans sp. nov., isolated from a peat swamp forest soil.</title>
        <authorList>
            <person name="Chantavorakit T."/>
            <person name="Duangmal K."/>
        </authorList>
    </citation>
    <scope>NUCLEOTIDE SEQUENCE [LARGE SCALE GENOMIC DNA]</scope>
    <source>
        <strain evidence="11 12">KK5PA1</strain>
    </source>
</reference>
<evidence type="ECO:0000313" key="11">
    <source>
        <dbReference type="EMBL" id="MBM9510282.1"/>
    </source>
</evidence>
<keyword evidence="3" id="KW-0547">Nucleotide-binding</keyword>
<dbReference type="EC" id="4.2.3.152" evidence="7"/>
<dbReference type="EMBL" id="JADKYB010000034">
    <property type="protein sequence ID" value="MBM9510282.1"/>
    <property type="molecule type" value="Genomic_DNA"/>
</dbReference>
<evidence type="ECO:0000256" key="4">
    <source>
        <dbReference type="ARBA" id="ARBA00023027"/>
    </source>
</evidence>
<dbReference type="Gene3D" id="3.40.50.1970">
    <property type="match status" value="1"/>
</dbReference>
<evidence type="ECO:0000256" key="2">
    <source>
        <dbReference type="ARBA" id="ARBA00022723"/>
    </source>
</evidence>
<dbReference type="CDD" id="cd08199">
    <property type="entry name" value="EEVS"/>
    <property type="match status" value="1"/>
</dbReference>
<dbReference type="Proteomes" id="UP000749040">
    <property type="component" value="Unassembled WGS sequence"/>
</dbReference>
<evidence type="ECO:0000313" key="12">
    <source>
        <dbReference type="Proteomes" id="UP000749040"/>
    </source>
</evidence>
<dbReference type="PANTHER" id="PTHR43622">
    <property type="entry name" value="3-DEHYDROQUINATE SYNTHASE"/>
    <property type="match status" value="1"/>
</dbReference>
<evidence type="ECO:0000256" key="6">
    <source>
        <dbReference type="ARBA" id="ARBA00023993"/>
    </source>
</evidence>
<dbReference type="Pfam" id="PF01761">
    <property type="entry name" value="DHQ_synthase"/>
    <property type="match status" value="1"/>
</dbReference>
<keyword evidence="12" id="KW-1185">Reference proteome</keyword>
<evidence type="ECO:0000259" key="10">
    <source>
        <dbReference type="Pfam" id="PF24621"/>
    </source>
</evidence>
<dbReference type="SUPFAM" id="SSF56796">
    <property type="entry name" value="Dehydroquinate synthase-like"/>
    <property type="match status" value="1"/>
</dbReference>
<keyword evidence="2" id="KW-0479">Metal-binding</keyword>
<proteinExistence type="predicted"/>
<dbReference type="InterPro" id="IPR050071">
    <property type="entry name" value="Dehydroquinate_synthase"/>
</dbReference>
<evidence type="ECO:0000256" key="8">
    <source>
        <dbReference type="ARBA" id="ARBA00024092"/>
    </source>
</evidence>
<keyword evidence="4" id="KW-0520">NAD</keyword>
<comment type="cofactor">
    <cofactor evidence="1">
        <name>NAD(+)</name>
        <dbReference type="ChEBI" id="CHEBI:57540"/>
    </cofactor>
</comment>
<dbReference type="Gene3D" id="1.20.1090.10">
    <property type="entry name" value="Dehydroquinate synthase-like - alpha domain"/>
    <property type="match status" value="1"/>
</dbReference>
<dbReference type="InterPro" id="IPR030960">
    <property type="entry name" value="DHQS/DOIS_N"/>
</dbReference>
<dbReference type="Pfam" id="PF24621">
    <property type="entry name" value="DHQS_C"/>
    <property type="match status" value="1"/>
</dbReference>
<evidence type="ECO:0000256" key="1">
    <source>
        <dbReference type="ARBA" id="ARBA00001911"/>
    </source>
</evidence>
<protein>
    <recommendedName>
        <fullName evidence="8">2-epi-5-epi-valiolone synthase</fullName>
        <ecNumber evidence="7">4.2.3.152</ecNumber>
    </recommendedName>
</protein>
<comment type="catalytic activity">
    <reaction evidence="6">
        <text>D-sedoheptulose 7-phosphate = 2-epi-5-epi-valiolone + phosphate</text>
        <dbReference type="Rhea" id="RHEA:44184"/>
        <dbReference type="ChEBI" id="CHEBI:43474"/>
        <dbReference type="ChEBI" id="CHEBI:57483"/>
        <dbReference type="ChEBI" id="CHEBI:84187"/>
        <dbReference type="EC" id="4.2.3.152"/>
    </reaction>
</comment>
<evidence type="ECO:0000256" key="3">
    <source>
        <dbReference type="ARBA" id="ARBA00022741"/>
    </source>
</evidence>
<name>A0ABS2U4M2_9ACTN</name>
<sequence>MRSGVGFSQGLRRKLGDGPAWTVEALRQVRYQVIQSDNLFSPDNRHLLDSSEDTPLRSGDRRLIIIDSNVDSHHGDRIRHYFDHHGVAVTIVPLRADELVKEWDSVSRVVDAMNEFTLDRRREPVLAIGGGVLTDIVGFAASLYRRGTPYVRIPTTLVGLVDAGVGIKTGVNYGAGKNRLGTYAPATVTFLDRSFLRTLDLRHISNGLAEILKMALIRSEDLFALLESHGTAVRADRFQGSTGELAGAGDAIISEAIHLMLEELHPNLWESVLERSVDYGHTFSPTIEMHTLPELLHGEAVMIDMAVTTALATLRGDMSEKQAERVYTVASTLGLPLWNDALAVPSLLKDALQDTVRHRDGQQRLPLPLGIGRHHFVNDVTETELREAVRLLRRQVQDLFPAHADRFGPLQVDA</sequence>
<organism evidence="11 12">
    <name type="scientific">Actinacidiphila acididurans</name>
    <dbReference type="NCBI Taxonomy" id="2784346"/>
    <lineage>
        <taxon>Bacteria</taxon>
        <taxon>Bacillati</taxon>
        <taxon>Actinomycetota</taxon>
        <taxon>Actinomycetes</taxon>
        <taxon>Kitasatosporales</taxon>
        <taxon>Streptomycetaceae</taxon>
        <taxon>Actinacidiphila</taxon>
    </lineage>
</organism>